<dbReference type="Gene3D" id="1.10.8.60">
    <property type="match status" value="1"/>
</dbReference>
<dbReference type="Pfam" id="PF02830">
    <property type="entry name" value="V4R"/>
    <property type="match status" value="1"/>
</dbReference>
<dbReference type="SUPFAM" id="SSF52540">
    <property type="entry name" value="P-loop containing nucleoside triphosphate hydrolases"/>
    <property type="match status" value="1"/>
</dbReference>
<dbReference type="Pfam" id="PF00158">
    <property type="entry name" value="Sigma54_activat"/>
    <property type="match status" value="1"/>
</dbReference>
<dbReference type="InterPro" id="IPR024096">
    <property type="entry name" value="NO_sig/Golgi_transp_ligand-bd"/>
</dbReference>
<organism evidence="8 9">
    <name type="scientific">Acinetobacter lwoffii</name>
    <dbReference type="NCBI Taxonomy" id="28090"/>
    <lineage>
        <taxon>Bacteria</taxon>
        <taxon>Pseudomonadati</taxon>
        <taxon>Pseudomonadota</taxon>
        <taxon>Gammaproteobacteria</taxon>
        <taxon>Moraxellales</taxon>
        <taxon>Moraxellaceae</taxon>
        <taxon>Acinetobacter</taxon>
    </lineage>
</organism>
<proteinExistence type="predicted"/>
<dbReference type="InterPro" id="IPR009057">
    <property type="entry name" value="Homeodomain-like_sf"/>
</dbReference>
<dbReference type="PRINTS" id="PR01590">
    <property type="entry name" value="HTHFIS"/>
</dbReference>
<dbReference type="Pfam" id="PF06505">
    <property type="entry name" value="XylR_N"/>
    <property type="match status" value="1"/>
</dbReference>
<dbReference type="Proteomes" id="UP000787156">
    <property type="component" value="Unassembled WGS sequence"/>
</dbReference>
<dbReference type="PROSITE" id="PS00676">
    <property type="entry name" value="SIGMA54_INTERACT_2"/>
    <property type="match status" value="1"/>
</dbReference>
<reference evidence="8" key="1">
    <citation type="journal article" date="2021" name="PeerJ">
        <title>Extensive microbial diversity within the chicken gut microbiome revealed by metagenomics and culture.</title>
        <authorList>
            <person name="Gilroy R."/>
            <person name="Ravi A."/>
            <person name="Getino M."/>
            <person name="Pursley I."/>
            <person name="Horton D.L."/>
            <person name="Alikhan N.F."/>
            <person name="Baker D."/>
            <person name="Gharbi K."/>
            <person name="Hall N."/>
            <person name="Watson M."/>
            <person name="Adriaenssens E.M."/>
            <person name="Foster-Nyarko E."/>
            <person name="Jarju S."/>
            <person name="Secka A."/>
            <person name="Antonio M."/>
            <person name="Oren A."/>
            <person name="Chaudhuri R.R."/>
            <person name="La Ragione R."/>
            <person name="Hildebrand F."/>
            <person name="Pallen M.J."/>
        </authorList>
    </citation>
    <scope>NUCLEOTIDE SEQUENCE</scope>
    <source>
        <strain evidence="8">CHK135-1449</strain>
    </source>
</reference>
<evidence type="ECO:0000256" key="1">
    <source>
        <dbReference type="ARBA" id="ARBA00022741"/>
    </source>
</evidence>
<dbReference type="GO" id="GO:0006355">
    <property type="term" value="P:regulation of DNA-templated transcription"/>
    <property type="evidence" value="ECO:0007669"/>
    <property type="project" value="InterPro"/>
</dbReference>
<dbReference type="PROSITE" id="PS00675">
    <property type="entry name" value="SIGMA54_INTERACT_1"/>
    <property type="match status" value="1"/>
</dbReference>
<dbReference type="FunFam" id="3.40.50.300:FF:000006">
    <property type="entry name" value="DNA-binding transcriptional regulator NtrC"/>
    <property type="match status" value="1"/>
</dbReference>
<dbReference type="SMART" id="SM00989">
    <property type="entry name" value="V4R"/>
    <property type="match status" value="1"/>
</dbReference>
<dbReference type="GO" id="GO:0043565">
    <property type="term" value="F:sequence-specific DNA binding"/>
    <property type="evidence" value="ECO:0007669"/>
    <property type="project" value="InterPro"/>
</dbReference>
<dbReference type="SMART" id="SM00382">
    <property type="entry name" value="AAA"/>
    <property type="match status" value="1"/>
</dbReference>
<keyword evidence="2" id="KW-0067">ATP-binding</keyword>
<dbReference type="InterPro" id="IPR002078">
    <property type="entry name" value="Sigma_54_int"/>
</dbReference>
<dbReference type="InterPro" id="IPR058031">
    <property type="entry name" value="AAA_lid_NorR"/>
</dbReference>
<dbReference type="PANTHER" id="PTHR32071">
    <property type="entry name" value="TRANSCRIPTIONAL REGULATORY PROTEIN"/>
    <property type="match status" value="1"/>
</dbReference>
<evidence type="ECO:0000256" key="4">
    <source>
        <dbReference type="ARBA" id="ARBA00023125"/>
    </source>
</evidence>
<evidence type="ECO:0000259" key="7">
    <source>
        <dbReference type="PROSITE" id="PS50045"/>
    </source>
</evidence>
<dbReference type="GO" id="GO:0005524">
    <property type="term" value="F:ATP binding"/>
    <property type="evidence" value="ECO:0007669"/>
    <property type="project" value="UniProtKB-KW"/>
</dbReference>
<dbReference type="PROSITE" id="PS50045">
    <property type="entry name" value="SIGMA54_INTERACT_4"/>
    <property type="match status" value="1"/>
</dbReference>
<dbReference type="InterPro" id="IPR004096">
    <property type="entry name" value="V4R"/>
</dbReference>
<sequence>MVQVKYANNGKYAAYPQEIHDLLSKLHFDTEHGQIWFDEYRMLLMHTSLMGYLRKDLANMIGLERTKRFFIRLGYQAGLKDAEVTTKMRPGLNEEQAFMAGPQMHGIRGMVKVEANQLILNHQKKQFYADLNWFNSFEADVHLEQFGRDDEPSCWMLLGYACGYSSFATGMTIIYQEIECKACGHAHCRIIGKPLHEWENADELIQFMSPEPMEQELIALQSELFELKKSIYTTSKNDYSMFSSVGQSAAYQRVCDLLKAAAGAKVSILLQGETGVGKEAFARGVHELSQRKEHAFVAVNCAAIPPELIESELFGVEKGAFTGAHQSRLGKFERAHGGTIFLDEVIELSPRAQAALLRILQEGEFERVGDSQTRHVDVRVITATNEDLEQAVKAGRFRADLYYRLNIFPVQIPPLRERREDLPLLVDHFLKRFEKMYDKQIQGLSEKATAFMQTYAWPGNIRELENLLERAVLLTEDQQLIKLHALFPQMHTQMEDHQTEYPAKDLATMLTTGFDLEQHEQQLIQTAMHTAKQNISEAARLLGISRAKLDYRLKKYQFI</sequence>
<keyword evidence="6" id="KW-0804">Transcription</keyword>
<dbReference type="Pfam" id="PF02954">
    <property type="entry name" value="HTH_8"/>
    <property type="match status" value="1"/>
</dbReference>
<dbReference type="Gene3D" id="3.30.1380.20">
    <property type="entry name" value="Trafficking protein particle complex subunit 3"/>
    <property type="match status" value="1"/>
</dbReference>
<dbReference type="Gene3D" id="3.40.50.300">
    <property type="entry name" value="P-loop containing nucleotide triphosphate hydrolases"/>
    <property type="match status" value="1"/>
</dbReference>
<evidence type="ECO:0000256" key="5">
    <source>
        <dbReference type="ARBA" id="ARBA00023159"/>
    </source>
</evidence>
<dbReference type="PROSITE" id="PS00688">
    <property type="entry name" value="SIGMA54_INTERACT_3"/>
    <property type="match status" value="1"/>
</dbReference>
<dbReference type="NCBIfam" id="NF041906">
    <property type="entry name" value="V4R_TF_MobR"/>
    <property type="match status" value="1"/>
</dbReference>
<dbReference type="AlphaFoldDB" id="A0A9D2USI2"/>
<dbReference type="SUPFAM" id="SSF111126">
    <property type="entry name" value="Ligand-binding domain in the NO signalling and Golgi transport"/>
    <property type="match status" value="1"/>
</dbReference>
<keyword evidence="3" id="KW-0805">Transcription regulation</keyword>
<keyword evidence="5" id="KW-0010">Activator</keyword>
<dbReference type="Pfam" id="PF25601">
    <property type="entry name" value="AAA_lid_14"/>
    <property type="match status" value="1"/>
</dbReference>
<dbReference type="InterPro" id="IPR002197">
    <property type="entry name" value="HTH_Fis"/>
</dbReference>
<accession>A0A9D2USI2</accession>
<evidence type="ECO:0000256" key="6">
    <source>
        <dbReference type="ARBA" id="ARBA00023163"/>
    </source>
</evidence>
<name>A0A9D2USI2_ACILW</name>
<keyword evidence="4" id="KW-0238">DNA-binding</keyword>
<dbReference type="InterPro" id="IPR053774">
    <property type="entry name" value="MopR"/>
</dbReference>
<comment type="caution">
    <text evidence="8">The sequence shown here is derived from an EMBL/GenBank/DDBJ whole genome shotgun (WGS) entry which is preliminary data.</text>
</comment>
<feature type="domain" description="Sigma-54 factor interaction" evidence="7">
    <location>
        <begin position="244"/>
        <end position="473"/>
    </location>
</feature>
<dbReference type="EMBL" id="DYWX01000069">
    <property type="protein sequence ID" value="HJF27869.1"/>
    <property type="molecule type" value="Genomic_DNA"/>
</dbReference>
<dbReference type="InterPro" id="IPR003593">
    <property type="entry name" value="AAA+_ATPase"/>
</dbReference>
<dbReference type="CDD" id="cd00009">
    <property type="entry name" value="AAA"/>
    <property type="match status" value="1"/>
</dbReference>
<dbReference type="InterPro" id="IPR010523">
    <property type="entry name" value="XylR_N"/>
</dbReference>
<keyword evidence="1" id="KW-0547">Nucleotide-binding</keyword>
<protein>
    <submittedName>
        <fullName evidence="8">Sigma 54-interacting transcriptional regulator</fullName>
    </submittedName>
</protein>
<reference evidence="8" key="2">
    <citation type="submission" date="2021-09" db="EMBL/GenBank/DDBJ databases">
        <authorList>
            <person name="Gilroy R."/>
        </authorList>
    </citation>
    <scope>NUCLEOTIDE SEQUENCE</scope>
    <source>
        <strain evidence="8">CHK135-1449</strain>
    </source>
</reference>
<dbReference type="SUPFAM" id="SSF46689">
    <property type="entry name" value="Homeodomain-like"/>
    <property type="match status" value="1"/>
</dbReference>
<dbReference type="InterPro" id="IPR025944">
    <property type="entry name" value="Sigma_54_int_dom_CS"/>
</dbReference>
<evidence type="ECO:0000313" key="8">
    <source>
        <dbReference type="EMBL" id="HJF27869.1"/>
    </source>
</evidence>
<dbReference type="InterPro" id="IPR025943">
    <property type="entry name" value="Sigma_54_int_dom_ATP-bd_2"/>
</dbReference>
<evidence type="ECO:0000256" key="2">
    <source>
        <dbReference type="ARBA" id="ARBA00022840"/>
    </source>
</evidence>
<gene>
    <name evidence="8" type="ORF">K8V79_06435</name>
</gene>
<dbReference type="InterPro" id="IPR027417">
    <property type="entry name" value="P-loop_NTPase"/>
</dbReference>
<dbReference type="FunFam" id="1.10.8.60:FF:000014">
    <property type="entry name" value="DNA-binding transcriptional regulator NtrC"/>
    <property type="match status" value="1"/>
</dbReference>
<evidence type="ECO:0000313" key="9">
    <source>
        <dbReference type="Proteomes" id="UP000787156"/>
    </source>
</evidence>
<evidence type="ECO:0000256" key="3">
    <source>
        <dbReference type="ARBA" id="ARBA00023015"/>
    </source>
</evidence>
<dbReference type="InterPro" id="IPR025662">
    <property type="entry name" value="Sigma_54_int_dom_ATP-bd_1"/>
</dbReference>
<dbReference type="Gene3D" id="1.10.10.60">
    <property type="entry name" value="Homeodomain-like"/>
    <property type="match status" value="1"/>
</dbReference>